<evidence type="ECO:0000313" key="1">
    <source>
        <dbReference type="EMBL" id="KAJ1674853.1"/>
    </source>
</evidence>
<proteinExistence type="predicted"/>
<protein>
    <submittedName>
        <fullName evidence="1">Uncharacterized protein</fullName>
    </submittedName>
</protein>
<keyword evidence="2" id="KW-1185">Reference proteome</keyword>
<dbReference type="Proteomes" id="UP001145114">
    <property type="component" value="Unassembled WGS sequence"/>
</dbReference>
<comment type="caution">
    <text evidence="1">The sequence shown here is derived from an EMBL/GenBank/DDBJ whole genome shotgun (WGS) entry which is preliminary data.</text>
</comment>
<accession>A0ACC1HGI4</accession>
<evidence type="ECO:0000313" key="2">
    <source>
        <dbReference type="Proteomes" id="UP001145114"/>
    </source>
</evidence>
<name>A0ACC1HGI4_9FUNG</name>
<feature type="non-terminal residue" evidence="1">
    <location>
        <position position="907"/>
    </location>
</feature>
<sequence length="907" mass="96273">MIAVIVNVRSHDRKPRRRVGACWPALAAAIRAIALVAILVVSSPVATIAASLLIRGVPSDAQWSLDASRYHSGAGVPPDNENNSAAERFVVEFTSEPGTTSAASDVERLRAFLRSRNIHTDYPSFQTLISGMSVEADHGLMRQIEALDFVKRTWPILHHHVSNSGAAATAQYAEVAKNGRVGPRSISRPDFTDSGDDGNGNDDSHTYLSTQDVHKVTGVEKLHSELGLLGNGVKVGVIDTGIDYTHPELGGCWKTPGCPIQFGYDFVGNQYDGTNERQPSDDPFDECAGHGTHVSGIIIGRGPYVYGVAPNVTLGVYKVNNCLKRTVSDEVMVEAMERAFRDGMDVVNLSLAGPGWKESVMAVAAANLVKKGVVVVASCGNSGQGGLHTSGDPAQGQDVINVGSYESPYTVGRNLLIQAGGDTREIAHFIGSSFLPLNITHPLSLVLATNATRESESDHSDVDGRYVGCDPFPPGSDVAGRIVYANRGGCTFIQKARVAQDAGAAGIIVGNNAAGRVMPQLDETVTIPLTVVLQADGRYIEGALAANKPVVVTGADTGYVAIPNEPYAGAVSNFSSWGPDPELYLEPDIMAPGGEIFSTFPVIQGGYLTLSGTSMSSPYVAGVMALLVEHSKRRGGRISHRLAHDAVLLHARPVLSMHADDYLLTPLRQGHGYIDAYAAATSSLAVSPPELSLNYTLNGQPVARKLTVRNLDGGRARRLQVSHLPAESVSSYLPGGEFTVVPTVDVAGIPTVEFGNTGEGSMVIELPPGGSHTFAVTVTPPSHLTEDGGWYFGGYIEFSDITEGPDAAGPPMSVPYMGYKGNYTDISVFVPHNPADRDVVSVVNSGTPVLTYMGEATEVVEGKSYELTQEKSIYLSFSVLRPSRILTVKLVDEDSGEAVGYLPYGYN</sequence>
<gene>
    <name evidence="1" type="ORF">EV182_002431</name>
</gene>
<dbReference type="EMBL" id="JAMZIH010005642">
    <property type="protein sequence ID" value="KAJ1674853.1"/>
    <property type="molecule type" value="Genomic_DNA"/>
</dbReference>
<reference evidence="1" key="1">
    <citation type="submission" date="2022-06" db="EMBL/GenBank/DDBJ databases">
        <title>Phylogenomic reconstructions and comparative analyses of Kickxellomycotina fungi.</title>
        <authorList>
            <person name="Reynolds N.K."/>
            <person name="Stajich J.E."/>
            <person name="Barry K."/>
            <person name="Grigoriev I.V."/>
            <person name="Crous P."/>
            <person name="Smith M.E."/>
        </authorList>
    </citation>
    <scope>NUCLEOTIDE SEQUENCE</scope>
    <source>
        <strain evidence="1">RSA 2271</strain>
    </source>
</reference>
<organism evidence="1 2">
    <name type="scientific">Spiromyces aspiralis</name>
    <dbReference type="NCBI Taxonomy" id="68401"/>
    <lineage>
        <taxon>Eukaryota</taxon>
        <taxon>Fungi</taxon>
        <taxon>Fungi incertae sedis</taxon>
        <taxon>Zoopagomycota</taxon>
        <taxon>Kickxellomycotina</taxon>
        <taxon>Kickxellomycetes</taxon>
        <taxon>Kickxellales</taxon>
        <taxon>Kickxellaceae</taxon>
        <taxon>Spiromyces</taxon>
    </lineage>
</organism>